<evidence type="ECO:0000256" key="4">
    <source>
        <dbReference type="ARBA" id="ARBA00023136"/>
    </source>
</evidence>
<sequence length="426" mass="45838">MRRFLAFLVLTGLAVAGAVWLADRPGEVTIRWQGWRADTSVPVLLAVLALLLLALSVLIRLIRLVFGAPKRWLAALRLSRQRKGYAALSDGLAAAASGDAARAAKLARKADKLLHDPAITGLLSSQAARLSGDDHQLAERFRAMTERKETAFLGHQGLAELAVKAGDRTTARAEAAKAFDISPTAPDLSVLLLDLHMEAGAWAEAEQVARLARRHGSLSEADFTRRRALILLGRAEDSMAAGDEAQALDWAQDSRDADPQFTPAVALAADLLRRRGKGRKAASLLKSAFKTHAHPLLIAKWLTLGEGESALDRVKRLQDLSQANPASPEGHVALAEAALAAQLWGLARSHLEKALTQRPTRTVFQLLAQVERDERKDETAAHGWLMKAGTDSVPEPAWVCGGCGHHSPDFALCCPACGAAGRLEWT</sequence>
<dbReference type="InterPro" id="IPR010817">
    <property type="entry name" value="HemY_N"/>
</dbReference>
<name>A0A0C2U909_PARME</name>
<dbReference type="RefSeq" id="WP_009869952.1">
    <property type="nucleotide sequence ID" value="NZ_JXSL01000030.1"/>
</dbReference>
<dbReference type="SUPFAM" id="SSF48452">
    <property type="entry name" value="TPR-like"/>
    <property type="match status" value="2"/>
</dbReference>
<protein>
    <submittedName>
        <fullName evidence="7">Putative HemY protein</fullName>
    </submittedName>
</protein>
<keyword evidence="2 5" id="KW-0812">Transmembrane</keyword>
<evidence type="ECO:0000313" key="7">
    <source>
        <dbReference type="EMBL" id="KIL97977.1"/>
    </source>
</evidence>
<dbReference type="OrthoDB" id="9798343at2"/>
<evidence type="ECO:0000259" key="6">
    <source>
        <dbReference type="Pfam" id="PF07219"/>
    </source>
</evidence>
<proteinExistence type="predicted"/>
<dbReference type="PIRSF" id="PIRSF031802">
    <property type="entry name" value="UCP031802"/>
    <property type="match status" value="1"/>
</dbReference>
<dbReference type="EMBL" id="JXSL01000030">
    <property type="protein sequence ID" value="KIL97977.1"/>
    <property type="molecule type" value="Genomic_DNA"/>
</dbReference>
<comment type="caution">
    <text evidence="7">The sequence shown here is derived from an EMBL/GenBank/DDBJ whole genome shotgun (WGS) entry which is preliminary data.</text>
</comment>
<evidence type="ECO:0000256" key="1">
    <source>
        <dbReference type="ARBA" id="ARBA00004370"/>
    </source>
</evidence>
<dbReference type="Proteomes" id="UP000031971">
    <property type="component" value="Unassembled WGS sequence"/>
</dbReference>
<evidence type="ECO:0000256" key="3">
    <source>
        <dbReference type="ARBA" id="ARBA00022989"/>
    </source>
</evidence>
<dbReference type="InterPro" id="IPR016982">
    <property type="entry name" value="Mms48"/>
</dbReference>
<accession>A0A0C2U909</accession>
<comment type="subcellular location">
    <subcellularLocation>
        <location evidence="1">Membrane</location>
    </subcellularLocation>
</comment>
<keyword evidence="4 5" id="KW-0472">Membrane</keyword>
<keyword evidence="3 5" id="KW-1133">Transmembrane helix</keyword>
<dbReference type="GO" id="GO:0016020">
    <property type="term" value="C:membrane"/>
    <property type="evidence" value="ECO:0007669"/>
    <property type="project" value="UniProtKB-SubCell"/>
</dbReference>
<dbReference type="Gene3D" id="1.25.40.10">
    <property type="entry name" value="Tetratricopeptide repeat domain"/>
    <property type="match status" value="1"/>
</dbReference>
<evidence type="ECO:0000256" key="2">
    <source>
        <dbReference type="ARBA" id="ARBA00022692"/>
    </source>
</evidence>
<reference evidence="7 8" key="1">
    <citation type="submission" date="2015-01" db="EMBL/GenBank/DDBJ databases">
        <title>Genome Sequence of Magnetospirillum magnetotacticum Strain MS-1.</title>
        <authorList>
            <person name="Marinov G.K."/>
            <person name="Smalley M.D."/>
            <person name="DeSalvo G."/>
        </authorList>
    </citation>
    <scope>NUCLEOTIDE SEQUENCE [LARGE SCALE GENOMIC DNA]</scope>
    <source>
        <strain evidence="7 8">MS-1</strain>
    </source>
</reference>
<evidence type="ECO:0000256" key="5">
    <source>
        <dbReference type="SAM" id="Phobius"/>
    </source>
</evidence>
<keyword evidence="8" id="KW-1185">Reference proteome</keyword>
<dbReference type="AlphaFoldDB" id="A0A0C2U909"/>
<dbReference type="STRING" id="272627.CCC_01038"/>
<gene>
    <name evidence="7" type="ORF">CCC_01038</name>
</gene>
<feature type="domain" description="HemY N-terminal" evidence="6">
    <location>
        <begin position="26"/>
        <end position="132"/>
    </location>
</feature>
<organism evidence="7 8">
    <name type="scientific">Paramagnetospirillum magnetotacticum MS-1</name>
    <dbReference type="NCBI Taxonomy" id="272627"/>
    <lineage>
        <taxon>Bacteria</taxon>
        <taxon>Pseudomonadati</taxon>
        <taxon>Pseudomonadota</taxon>
        <taxon>Alphaproteobacteria</taxon>
        <taxon>Rhodospirillales</taxon>
        <taxon>Magnetospirillaceae</taxon>
        <taxon>Paramagnetospirillum</taxon>
    </lineage>
</organism>
<dbReference type="Pfam" id="PF07219">
    <property type="entry name" value="HemY_N"/>
    <property type="match status" value="1"/>
</dbReference>
<dbReference type="InterPro" id="IPR011990">
    <property type="entry name" value="TPR-like_helical_dom_sf"/>
</dbReference>
<evidence type="ECO:0000313" key="8">
    <source>
        <dbReference type="Proteomes" id="UP000031971"/>
    </source>
</evidence>
<feature type="transmembrane region" description="Helical" evidence="5">
    <location>
        <begin position="42"/>
        <end position="62"/>
    </location>
</feature>